<name>A0A8D8RFW2_9HEMI</name>
<dbReference type="EMBL" id="HBUF01150810">
    <property type="protein sequence ID" value="CAG6648194.1"/>
    <property type="molecule type" value="Transcribed_RNA"/>
</dbReference>
<reference evidence="2" key="1">
    <citation type="submission" date="2021-05" db="EMBL/GenBank/DDBJ databases">
        <authorList>
            <person name="Alioto T."/>
            <person name="Alioto T."/>
            <person name="Gomez Garrido J."/>
        </authorList>
    </citation>
    <scope>NUCLEOTIDE SEQUENCE</scope>
</reference>
<evidence type="ECO:0000313" key="2">
    <source>
        <dbReference type="EMBL" id="CAG6648194.1"/>
    </source>
</evidence>
<sequence length="155" mass="17573">MQGDNTEQSSLPMDKLSLAAELPEVMETPSNTAKPQASIKIKKPQKVFPKFTTSNLTKIQRKPSTSKDFRSSVPHTPASHDVFFDDLSEKFETTIDKGRTFIIDVVPDMRYFLYYSMHHTEPDRSQHIPFTDGFISPVSCSDAYLLDVCCSTYLL</sequence>
<proteinExistence type="predicted"/>
<dbReference type="AlphaFoldDB" id="A0A8D8RFW2"/>
<evidence type="ECO:0000256" key="1">
    <source>
        <dbReference type="SAM" id="MobiDB-lite"/>
    </source>
</evidence>
<feature type="region of interest" description="Disordered" evidence="1">
    <location>
        <begin position="1"/>
        <end position="40"/>
    </location>
</feature>
<feature type="compositionally biased region" description="Polar residues" evidence="1">
    <location>
        <begin position="1"/>
        <end position="11"/>
    </location>
</feature>
<accession>A0A8D8RFW2</accession>
<organism evidence="2">
    <name type="scientific">Cacopsylla melanoneura</name>
    <dbReference type="NCBI Taxonomy" id="428564"/>
    <lineage>
        <taxon>Eukaryota</taxon>
        <taxon>Metazoa</taxon>
        <taxon>Ecdysozoa</taxon>
        <taxon>Arthropoda</taxon>
        <taxon>Hexapoda</taxon>
        <taxon>Insecta</taxon>
        <taxon>Pterygota</taxon>
        <taxon>Neoptera</taxon>
        <taxon>Paraneoptera</taxon>
        <taxon>Hemiptera</taxon>
        <taxon>Sternorrhyncha</taxon>
        <taxon>Psylloidea</taxon>
        <taxon>Psyllidae</taxon>
        <taxon>Psyllinae</taxon>
        <taxon>Cacopsylla</taxon>
    </lineage>
</organism>
<protein>
    <submittedName>
        <fullName evidence="2">Uncharacterized protein</fullName>
    </submittedName>
</protein>